<evidence type="ECO:0000256" key="8">
    <source>
        <dbReference type="ARBA" id="ARBA00023136"/>
    </source>
</evidence>
<feature type="transmembrane region" description="Helical" evidence="10">
    <location>
        <begin position="160"/>
        <end position="181"/>
    </location>
</feature>
<evidence type="ECO:0000259" key="12">
    <source>
        <dbReference type="Pfam" id="PF04234"/>
    </source>
</evidence>
<keyword evidence="4" id="KW-0479">Metal-binding</keyword>
<evidence type="ECO:0000256" key="1">
    <source>
        <dbReference type="ARBA" id="ARBA00004651"/>
    </source>
</evidence>
<feature type="region of interest" description="Disordered" evidence="9">
    <location>
        <begin position="612"/>
        <end position="638"/>
    </location>
</feature>
<reference evidence="14 15" key="1">
    <citation type="submission" date="2017-12" db="EMBL/GenBank/DDBJ databases">
        <title>Sequencing the genomes of 1000 Actinobacteria strains.</title>
        <authorList>
            <person name="Klenk H.-P."/>
        </authorList>
    </citation>
    <scope>NUCLEOTIDE SEQUENCE [LARGE SCALE GENOMIC DNA]</scope>
    <source>
        <strain evidence="14 15">DSM 12806</strain>
    </source>
</reference>
<keyword evidence="8 10" id="KW-0472">Membrane</keyword>
<feature type="transmembrane region" description="Helical" evidence="10">
    <location>
        <begin position="188"/>
        <end position="209"/>
    </location>
</feature>
<dbReference type="Proteomes" id="UP000233781">
    <property type="component" value="Unassembled WGS sequence"/>
</dbReference>
<feature type="transmembrane region" description="Helical" evidence="10">
    <location>
        <begin position="305"/>
        <end position="331"/>
    </location>
</feature>
<dbReference type="OrthoDB" id="5104899at2"/>
<feature type="transmembrane region" description="Helical" evidence="10">
    <location>
        <begin position="389"/>
        <end position="415"/>
    </location>
</feature>
<dbReference type="EMBL" id="PJNE01000001">
    <property type="protein sequence ID" value="PKW26213.1"/>
    <property type="molecule type" value="Genomic_DNA"/>
</dbReference>
<dbReference type="GO" id="GO:0042597">
    <property type="term" value="C:periplasmic space"/>
    <property type="evidence" value="ECO:0007669"/>
    <property type="project" value="InterPro"/>
</dbReference>
<organism evidence="14 15">
    <name type="scientific">Phycicoccus duodecadis</name>
    <dbReference type="NCBI Taxonomy" id="173053"/>
    <lineage>
        <taxon>Bacteria</taxon>
        <taxon>Bacillati</taxon>
        <taxon>Actinomycetota</taxon>
        <taxon>Actinomycetes</taxon>
        <taxon>Micrococcales</taxon>
        <taxon>Intrasporangiaceae</taxon>
        <taxon>Phycicoccus</taxon>
    </lineage>
</organism>
<dbReference type="InterPro" id="IPR032694">
    <property type="entry name" value="CopC/D"/>
</dbReference>
<dbReference type="RefSeq" id="WP_101394817.1">
    <property type="nucleotide sequence ID" value="NZ_PJNE01000001.1"/>
</dbReference>
<dbReference type="SUPFAM" id="SSF81296">
    <property type="entry name" value="E set domains"/>
    <property type="match status" value="1"/>
</dbReference>
<evidence type="ECO:0000313" key="14">
    <source>
        <dbReference type="EMBL" id="PKW26213.1"/>
    </source>
</evidence>
<evidence type="ECO:0000256" key="4">
    <source>
        <dbReference type="ARBA" id="ARBA00022723"/>
    </source>
</evidence>
<feature type="transmembrane region" description="Helical" evidence="10">
    <location>
        <begin position="273"/>
        <end position="293"/>
    </location>
</feature>
<accession>A0A2N3YH95</accession>
<evidence type="ECO:0000256" key="10">
    <source>
        <dbReference type="SAM" id="Phobius"/>
    </source>
</evidence>
<evidence type="ECO:0000259" key="13">
    <source>
        <dbReference type="Pfam" id="PF05425"/>
    </source>
</evidence>
<dbReference type="Pfam" id="PF05425">
    <property type="entry name" value="CopD"/>
    <property type="match status" value="1"/>
</dbReference>
<evidence type="ECO:0000256" key="2">
    <source>
        <dbReference type="ARBA" id="ARBA00022475"/>
    </source>
</evidence>
<evidence type="ECO:0000256" key="5">
    <source>
        <dbReference type="ARBA" id="ARBA00022729"/>
    </source>
</evidence>
<comment type="subcellular location">
    <subcellularLocation>
        <location evidence="1">Cell membrane</location>
        <topology evidence="1">Multi-pass membrane protein</topology>
    </subcellularLocation>
</comment>
<keyword evidence="15" id="KW-1185">Reference proteome</keyword>
<dbReference type="InterPro" id="IPR014755">
    <property type="entry name" value="Cu-Rt/internalin_Ig-like"/>
</dbReference>
<keyword evidence="2" id="KW-1003">Cell membrane</keyword>
<dbReference type="GO" id="GO:0005886">
    <property type="term" value="C:plasma membrane"/>
    <property type="evidence" value="ECO:0007669"/>
    <property type="project" value="UniProtKB-SubCell"/>
</dbReference>
<proteinExistence type="predicted"/>
<feature type="transmembrane region" description="Helical" evidence="10">
    <location>
        <begin position="590"/>
        <end position="608"/>
    </location>
</feature>
<dbReference type="InterPro" id="IPR014756">
    <property type="entry name" value="Ig_E-set"/>
</dbReference>
<dbReference type="InterPro" id="IPR008457">
    <property type="entry name" value="Cu-R_CopD_dom"/>
</dbReference>
<dbReference type="Pfam" id="PF04234">
    <property type="entry name" value="CopC"/>
    <property type="match status" value="1"/>
</dbReference>
<feature type="transmembrane region" description="Helical" evidence="10">
    <location>
        <begin position="241"/>
        <end position="261"/>
    </location>
</feature>
<feature type="transmembrane region" description="Helical" evidence="10">
    <location>
        <begin position="436"/>
        <end position="457"/>
    </location>
</feature>
<sequence>MRTPGSGRHLVRRALRALVVVLLLLVGTAAPALAHSDVERSDPSNGGMVAPGRTELALRFDAPIVPAGSSFTLERRDRGAGAVATTTAFAPDGVSVRLTTPPLETGTYLLTWAVTGADGHSTHGTVIFGSGFRPDGIAISDAVAPSAPAVGVRLLDLGGVLLALGALVVVGRVLGALGGLGTRLRRRVLVVGTLGGLVSLLGVLATPLLTVANQVGSDAGAGRWASAVQGLVLSSGWGRLWLARVVGIVVAVAALSVAVHVERRAAGGSRGRRCLQVALGALVTAVVLDGFSGHSASLPARTVPAALVAALHVLAASVWAGGLVVLVLVVVPLMRVGAPTRRELTPATWRAFGPLAVVSTIVLAATGLYEAGRHVGSLGAVTDSTYGLALVTKVLLVGVVLAIAGYNATLVEPAVTRRVGVLLGKGAAWRPRTRKLATTVTVEGLLLLLVVAVAAAMTSVPTARESDVARAVVTPHSATLDGYFVVAEIAPNGDTLHAVVRTEPVVRPVVHPVTGVDVAVARGDRTGPVPAPAPARLQGTEGTRFEGTVAGPADGPWTASVVVHRAGLPDGVVTVHGETPSPSAVGRPEVLGTLGGLALLVLAGVLLFRRGRGRPSPSAPSPAAPAAAQTPSLQEASR</sequence>
<dbReference type="GO" id="GO:0005507">
    <property type="term" value="F:copper ion binding"/>
    <property type="evidence" value="ECO:0007669"/>
    <property type="project" value="InterPro"/>
</dbReference>
<dbReference type="PANTHER" id="PTHR34820">
    <property type="entry name" value="INNER MEMBRANE PROTEIN YEBZ"/>
    <property type="match status" value="1"/>
</dbReference>
<dbReference type="GO" id="GO:0006825">
    <property type="term" value="P:copper ion transport"/>
    <property type="evidence" value="ECO:0007669"/>
    <property type="project" value="InterPro"/>
</dbReference>
<dbReference type="Gene3D" id="2.60.40.1220">
    <property type="match status" value="1"/>
</dbReference>
<dbReference type="AlphaFoldDB" id="A0A2N3YH95"/>
<dbReference type="PANTHER" id="PTHR34820:SF4">
    <property type="entry name" value="INNER MEMBRANE PROTEIN YEBZ"/>
    <property type="match status" value="1"/>
</dbReference>
<keyword evidence="5 11" id="KW-0732">Signal</keyword>
<protein>
    <submittedName>
        <fullName evidence="14">Copper transport protein</fullName>
    </submittedName>
</protein>
<keyword evidence="3 10" id="KW-0812">Transmembrane</keyword>
<dbReference type="GO" id="GO:0046688">
    <property type="term" value="P:response to copper ion"/>
    <property type="evidence" value="ECO:0007669"/>
    <property type="project" value="InterPro"/>
</dbReference>
<feature type="chain" id="PRO_5014600249" evidence="11">
    <location>
        <begin position="35"/>
        <end position="638"/>
    </location>
</feature>
<name>A0A2N3YH95_9MICO</name>
<evidence type="ECO:0000256" key="7">
    <source>
        <dbReference type="ARBA" id="ARBA00023008"/>
    </source>
</evidence>
<evidence type="ECO:0000256" key="6">
    <source>
        <dbReference type="ARBA" id="ARBA00022989"/>
    </source>
</evidence>
<evidence type="ECO:0000313" key="15">
    <source>
        <dbReference type="Proteomes" id="UP000233781"/>
    </source>
</evidence>
<comment type="caution">
    <text evidence="14">The sequence shown here is derived from an EMBL/GenBank/DDBJ whole genome shotgun (WGS) entry which is preliminary data.</text>
</comment>
<evidence type="ECO:0000256" key="9">
    <source>
        <dbReference type="SAM" id="MobiDB-lite"/>
    </source>
</evidence>
<keyword evidence="6 10" id="KW-1133">Transmembrane helix</keyword>
<feature type="transmembrane region" description="Helical" evidence="10">
    <location>
        <begin position="351"/>
        <end position="369"/>
    </location>
</feature>
<feature type="signal peptide" evidence="11">
    <location>
        <begin position="1"/>
        <end position="34"/>
    </location>
</feature>
<keyword evidence="7" id="KW-0186">Copper</keyword>
<dbReference type="InterPro" id="IPR007348">
    <property type="entry name" value="CopC_dom"/>
</dbReference>
<evidence type="ECO:0000256" key="11">
    <source>
        <dbReference type="SAM" id="SignalP"/>
    </source>
</evidence>
<evidence type="ECO:0000256" key="3">
    <source>
        <dbReference type="ARBA" id="ARBA00022692"/>
    </source>
</evidence>
<feature type="domain" description="CopC" evidence="12">
    <location>
        <begin position="35"/>
        <end position="128"/>
    </location>
</feature>
<feature type="compositionally biased region" description="Polar residues" evidence="9">
    <location>
        <begin position="629"/>
        <end position="638"/>
    </location>
</feature>
<feature type="domain" description="Copper resistance protein D" evidence="13">
    <location>
        <begin position="348"/>
        <end position="456"/>
    </location>
</feature>
<gene>
    <name evidence="14" type="ORF">ATL31_1019</name>
</gene>